<evidence type="ECO:0000259" key="1">
    <source>
        <dbReference type="Pfam" id="PF03050"/>
    </source>
</evidence>
<dbReference type="STRING" id="1227498.C492_08415"/>
<protein>
    <submittedName>
        <fullName evidence="2">ISH10-type transposase ISHwa11</fullName>
    </submittedName>
</protein>
<accession>L9XL90</accession>
<organism evidence="2 3">
    <name type="scientific">Natronococcus jeotgali DSM 18795</name>
    <dbReference type="NCBI Taxonomy" id="1227498"/>
    <lineage>
        <taxon>Archaea</taxon>
        <taxon>Methanobacteriati</taxon>
        <taxon>Methanobacteriota</taxon>
        <taxon>Stenosarchaea group</taxon>
        <taxon>Halobacteria</taxon>
        <taxon>Halobacteriales</taxon>
        <taxon>Natrialbaceae</taxon>
        <taxon>Natronococcus</taxon>
    </lineage>
</organism>
<dbReference type="PANTHER" id="PTHR33678">
    <property type="entry name" value="BLL1576 PROTEIN"/>
    <property type="match status" value="1"/>
</dbReference>
<reference evidence="2 3" key="1">
    <citation type="journal article" date="2014" name="PLoS Genet.">
        <title>Phylogenetically driven sequencing of extremely halophilic archaea reveals strategies for static and dynamic osmo-response.</title>
        <authorList>
            <person name="Becker E.A."/>
            <person name="Seitzer P.M."/>
            <person name="Tritt A."/>
            <person name="Larsen D."/>
            <person name="Krusor M."/>
            <person name="Yao A.I."/>
            <person name="Wu D."/>
            <person name="Madern D."/>
            <person name="Eisen J.A."/>
            <person name="Darling A.E."/>
            <person name="Facciotti M.T."/>
        </authorList>
    </citation>
    <scope>NUCLEOTIDE SEQUENCE [LARGE SCALE GENOMIC DNA]</scope>
    <source>
        <strain evidence="2 3">DSM 18795</strain>
    </source>
</reference>
<dbReference type="EMBL" id="AOIA01000071">
    <property type="protein sequence ID" value="ELY62166.1"/>
    <property type="molecule type" value="Genomic_DNA"/>
</dbReference>
<dbReference type="InterPro" id="IPR052344">
    <property type="entry name" value="Transposase-related"/>
</dbReference>
<sequence>MAQTALGRFHQRLPNRKQAELFDWELDLPISHRTIYNLTKRVADRLRPAYEDVKASIQESEVVYCDETGFPVDGEQHWAWTFVTDEEVLFWVDESRGSQVLEEVLGEEFAEDSTLSCDGWSAYPSYHTKLQRCWAHLLREAEYVAERYEEAETLSAELHALHDDLTAFDEEDPSASAREQKRAEALLHLEGLIREDYEVQEVQKLIEKIRNGLGHWLTFITELDVDSTNNRAERALREQVVLRKMFRTLRSVEGVQIHETITTMIATWKRRGLDPPEQLQSILGGELRSGSETSLAGEF</sequence>
<evidence type="ECO:0000313" key="2">
    <source>
        <dbReference type="EMBL" id="ELY62166.1"/>
    </source>
</evidence>
<evidence type="ECO:0000313" key="3">
    <source>
        <dbReference type="Proteomes" id="UP000011531"/>
    </source>
</evidence>
<dbReference type="InterPro" id="IPR004291">
    <property type="entry name" value="Transposase_IS66_central"/>
</dbReference>
<keyword evidence="3" id="KW-1185">Reference proteome</keyword>
<gene>
    <name evidence="2" type="ORF">C492_08415</name>
</gene>
<name>L9XL90_9EURY</name>
<dbReference type="AlphaFoldDB" id="L9XL90"/>
<dbReference type="Pfam" id="PF03050">
    <property type="entry name" value="DDE_Tnp_IS66"/>
    <property type="match status" value="1"/>
</dbReference>
<proteinExistence type="predicted"/>
<comment type="caution">
    <text evidence="2">The sequence shown here is derived from an EMBL/GenBank/DDBJ whole genome shotgun (WGS) entry which is preliminary data.</text>
</comment>
<dbReference type="NCBIfam" id="NF033517">
    <property type="entry name" value="transpos_IS66"/>
    <property type="match status" value="1"/>
</dbReference>
<dbReference type="Proteomes" id="UP000011531">
    <property type="component" value="Unassembled WGS sequence"/>
</dbReference>
<dbReference type="PATRIC" id="fig|1227498.3.peg.1656"/>
<dbReference type="PANTHER" id="PTHR33678:SF1">
    <property type="entry name" value="BLL1576 PROTEIN"/>
    <property type="match status" value="1"/>
</dbReference>
<feature type="domain" description="Transposase IS66 central" evidence="1">
    <location>
        <begin position="1"/>
        <end position="256"/>
    </location>
</feature>